<evidence type="ECO:0000256" key="1">
    <source>
        <dbReference type="ARBA" id="ARBA00022527"/>
    </source>
</evidence>
<dbReference type="KEGG" id="smao:CAG99_03000"/>
<organism evidence="4 5">
    <name type="scientific">Streptomyces marincola</name>
    <dbReference type="NCBI Taxonomy" id="2878388"/>
    <lineage>
        <taxon>Bacteria</taxon>
        <taxon>Bacillati</taxon>
        <taxon>Actinomycetota</taxon>
        <taxon>Actinomycetes</taxon>
        <taxon>Kitasatosporales</taxon>
        <taxon>Streptomycetaceae</taxon>
        <taxon>Streptomyces</taxon>
    </lineage>
</organism>
<dbReference type="PANTHER" id="PTHR35526">
    <property type="entry name" value="ANTI-SIGMA-F FACTOR RSBW-RELATED"/>
    <property type="match status" value="1"/>
</dbReference>
<keyword evidence="1" id="KW-0418">Kinase</keyword>
<dbReference type="GO" id="GO:0004674">
    <property type="term" value="F:protein serine/threonine kinase activity"/>
    <property type="evidence" value="ECO:0007669"/>
    <property type="project" value="UniProtKB-KW"/>
</dbReference>
<protein>
    <recommendedName>
        <fullName evidence="3">Histidine kinase/HSP90-like ATPase domain-containing protein</fullName>
    </recommendedName>
</protein>
<evidence type="ECO:0000259" key="3">
    <source>
        <dbReference type="Pfam" id="PF13581"/>
    </source>
</evidence>
<dbReference type="SUPFAM" id="SSF55874">
    <property type="entry name" value="ATPase domain of HSP90 chaperone/DNA topoisomerase II/histidine kinase"/>
    <property type="match status" value="1"/>
</dbReference>
<dbReference type="InterPro" id="IPR036890">
    <property type="entry name" value="HATPase_C_sf"/>
</dbReference>
<dbReference type="InterPro" id="IPR050267">
    <property type="entry name" value="Anti-sigma-factor_SerPK"/>
</dbReference>
<dbReference type="InterPro" id="IPR003594">
    <property type="entry name" value="HATPase_dom"/>
</dbReference>
<keyword evidence="1" id="KW-0723">Serine/threonine-protein kinase</keyword>
<reference evidence="4 5" key="1">
    <citation type="submission" date="2017-05" db="EMBL/GenBank/DDBJ databases">
        <title>Complete genome sequence of Streptomyces sp. SCSIO 03032 revealed the diverse biosynthetic pathways for its bioactive secondary metabolites.</title>
        <authorList>
            <person name="Ma L."/>
            <person name="Zhu Y."/>
            <person name="Zhang W."/>
            <person name="Zhang G."/>
            <person name="Tian X."/>
            <person name="Zhang S."/>
            <person name="Zhang C."/>
        </authorList>
    </citation>
    <scope>NUCLEOTIDE SEQUENCE [LARGE SCALE GENOMIC DNA]</scope>
    <source>
        <strain evidence="4 5">SCSIO 03032</strain>
    </source>
</reference>
<feature type="compositionally biased region" description="Basic and acidic residues" evidence="2">
    <location>
        <begin position="9"/>
        <end position="24"/>
    </location>
</feature>
<accession>A0A1W7CT00</accession>
<keyword evidence="1" id="KW-0808">Transferase</keyword>
<feature type="region of interest" description="Disordered" evidence="2">
    <location>
        <begin position="1"/>
        <end position="24"/>
    </location>
</feature>
<feature type="domain" description="Histidine kinase/HSP90-like ATPase" evidence="3">
    <location>
        <begin position="54"/>
        <end position="145"/>
    </location>
</feature>
<proteinExistence type="predicted"/>
<gene>
    <name evidence="4" type="ORF">CAG99_03000</name>
</gene>
<dbReference type="EMBL" id="CP021121">
    <property type="protein sequence ID" value="ARQ67943.1"/>
    <property type="molecule type" value="Genomic_DNA"/>
</dbReference>
<sequence>MAVEAGQAGDREAEQPCERPAPEQWHRAVEWRSFPQTSERARDLTRSYLPSLPYAAGSVDLDAVLLVVSELVTNAVRHADGVTAFRLEAGPGGVAVLVSDASARRPVIREYAPARAGGFGWRLVHQLGNAVTVRVDPGAGKTIRVHVPVQPPVPAA</sequence>
<evidence type="ECO:0000313" key="5">
    <source>
        <dbReference type="Proteomes" id="UP000194218"/>
    </source>
</evidence>
<evidence type="ECO:0000313" key="4">
    <source>
        <dbReference type="EMBL" id="ARQ67943.1"/>
    </source>
</evidence>
<evidence type="ECO:0000256" key="2">
    <source>
        <dbReference type="SAM" id="MobiDB-lite"/>
    </source>
</evidence>
<dbReference type="CDD" id="cd16936">
    <property type="entry name" value="HATPase_RsbW-like"/>
    <property type="match status" value="1"/>
</dbReference>
<dbReference type="Proteomes" id="UP000194218">
    <property type="component" value="Chromosome"/>
</dbReference>
<dbReference type="Gene3D" id="3.30.565.10">
    <property type="entry name" value="Histidine kinase-like ATPase, C-terminal domain"/>
    <property type="match status" value="1"/>
</dbReference>
<name>A0A1W7CT00_9ACTN</name>
<dbReference type="Pfam" id="PF13581">
    <property type="entry name" value="HATPase_c_2"/>
    <property type="match status" value="1"/>
</dbReference>
<keyword evidence="5" id="KW-1185">Reference proteome</keyword>
<dbReference type="AlphaFoldDB" id="A0A1W7CT00"/>
<dbReference type="PANTHER" id="PTHR35526:SF3">
    <property type="entry name" value="ANTI-SIGMA-F FACTOR RSBW"/>
    <property type="match status" value="1"/>
</dbReference>